<gene>
    <name evidence="1" type="ORF">NPIL_12291</name>
</gene>
<comment type="caution">
    <text evidence="1">The sequence shown here is derived from an EMBL/GenBank/DDBJ whole genome shotgun (WGS) entry which is preliminary data.</text>
</comment>
<evidence type="ECO:0000313" key="1">
    <source>
        <dbReference type="EMBL" id="GFT61248.1"/>
    </source>
</evidence>
<reference evidence="1" key="1">
    <citation type="submission" date="2020-08" db="EMBL/GenBank/DDBJ databases">
        <title>Multicomponent nature underlies the extraordinary mechanical properties of spider dragline silk.</title>
        <authorList>
            <person name="Kono N."/>
            <person name="Nakamura H."/>
            <person name="Mori M."/>
            <person name="Yoshida Y."/>
            <person name="Ohtoshi R."/>
            <person name="Malay A.D."/>
            <person name="Moran D.A.P."/>
            <person name="Tomita M."/>
            <person name="Numata K."/>
            <person name="Arakawa K."/>
        </authorList>
    </citation>
    <scope>NUCLEOTIDE SEQUENCE</scope>
</reference>
<name>A0A8X6PDS8_NEPPI</name>
<keyword evidence="2" id="KW-1185">Reference proteome</keyword>
<evidence type="ECO:0000313" key="2">
    <source>
        <dbReference type="Proteomes" id="UP000887013"/>
    </source>
</evidence>
<sequence>MGMPFRNFWLLERGGVQKRSSSGLFVQKGAANRDLKGRKRNFSECRSIREKGGFENGEISSRRTMTHMEMSSVSNDADCVGTIIALIFRWVRPLLPLPRDSDGWDDKCDIQNRLFCLNGSDFI</sequence>
<proteinExistence type="predicted"/>
<dbReference type="Proteomes" id="UP000887013">
    <property type="component" value="Unassembled WGS sequence"/>
</dbReference>
<accession>A0A8X6PDS8</accession>
<organism evidence="1 2">
    <name type="scientific">Nephila pilipes</name>
    <name type="common">Giant wood spider</name>
    <name type="synonym">Nephila maculata</name>
    <dbReference type="NCBI Taxonomy" id="299642"/>
    <lineage>
        <taxon>Eukaryota</taxon>
        <taxon>Metazoa</taxon>
        <taxon>Ecdysozoa</taxon>
        <taxon>Arthropoda</taxon>
        <taxon>Chelicerata</taxon>
        <taxon>Arachnida</taxon>
        <taxon>Araneae</taxon>
        <taxon>Araneomorphae</taxon>
        <taxon>Entelegynae</taxon>
        <taxon>Araneoidea</taxon>
        <taxon>Nephilidae</taxon>
        <taxon>Nephila</taxon>
    </lineage>
</organism>
<protein>
    <submittedName>
        <fullName evidence="1">Uncharacterized protein</fullName>
    </submittedName>
</protein>
<dbReference type="AlphaFoldDB" id="A0A8X6PDS8"/>
<dbReference type="EMBL" id="BMAW01114321">
    <property type="protein sequence ID" value="GFT61248.1"/>
    <property type="molecule type" value="Genomic_DNA"/>
</dbReference>